<proteinExistence type="predicted"/>
<dbReference type="AlphaFoldDB" id="A0A0P7IWJ0"/>
<dbReference type="EMBL" id="LKBA01000005">
    <property type="protein sequence ID" value="KPN63846.1"/>
    <property type="molecule type" value="Genomic_DNA"/>
</dbReference>
<accession>A0A0P7IWJ0</accession>
<name>A0A0P7IWJ0_9RHOB</name>
<organism evidence="1 2">
    <name type="scientific">Aliiroseovarius crassostreae</name>
    <dbReference type="NCBI Taxonomy" id="154981"/>
    <lineage>
        <taxon>Bacteria</taxon>
        <taxon>Pseudomonadati</taxon>
        <taxon>Pseudomonadota</taxon>
        <taxon>Alphaproteobacteria</taxon>
        <taxon>Rhodobacterales</taxon>
        <taxon>Paracoccaceae</taxon>
        <taxon>Aliiroseovarius</taxon>
    </lineage>
</organism>
<evidence type="ECO:0000313" key="2">
    <source>
        <dbReference type="Proteomes" id="UP000050471"/>
    </source>
</evidence>
<sequence>MFGTTRLNVALAGQHPVREIRIFGSAPYTLNLSTSDDTTAPNLTLDMSTLGDGWNRIPLTGTTETQTLSLELTPMSGGDATALAEIEFWGDQTIGAVSRDAALAALADQTSHGAWRRVELVPSSESVLLDETTPVVTSDFELPYLTTEIRAAYLAYEGRGDQAMIALGRAFNGQPFQGGYPFAPSDDWVAQIEEIDPTHLKAGQNHVSPVAARMVMWRSTVFTLTCMRSASVALLAKQMC</sequence>
<comment type="caution">
    <text evidence="1">The sequence shown here is derived from an EMBL/GenBank/DDBJ whole genome shotgun (WGS) entry which is preliminary data.</text>
</comment>
<evidence type="ECO:0000313" key="1">
    <source>
        <dbReference type="EMBL" id="KPN63846.1"/>
    </source>
</evidence>
<gene>
    <name evidence="1" type="ORF">AKJ29_00105</name>
</gene>
<dbReference type="RefSeq" id="WP_055189094.1">
    <property type="nucleotide sequence ID" value="NZ_FPBS01000067.1"/>
</dbReference>
<dbReference type="Proteomes" id="UP000050471">
    <property type="component" value="Unassembled WGS sequence"/>
</dbReference>
<keyword evidence="2" id="KW-1185">Reference proteome</keyword>
<protein>
    <submittedName>
        <fullName evidence="1">Uncharacterized protein</fullName>
    </submittedName>
</protein>
<reference evidence="1 2" key="1">
    <citation type="submission" date="2015-09" db="EMBL/GenBank/DDBJ databases">
        <title>Draft genome sequence of Aliiroseovarius crassostreae CV919-312TSm, the causative agent of Roseovarius Oyster Disease (formerly Juvenile Oyster Disease).</title>
        <authorList>
            <person name="Kessner L."/>
            <person name="Spinard E."/>
            <person name="Nelson D."/>
        </authorList>
    </citation>
    <scope>NUCLEOTIDE SEQUENCE [LARGE SCALE GENOMIC DNA]</scope>
    <source>
        <strain evidence="1 2">CV919-312</strain>
    </source>
</reference>
<dbReference type="STRING" id="154981.AKJ29_00105"/>